<reference evidence="6 7" key="1">
    <citation type="submission" date="2019-06" db="EMBL/GenBank/DDBJ databases">
        <title>Genome analyses of bacteria isolated from kimchi.</title>
        <authorList>
            <person name="Lee S."/>
            <person name="Ahn S."/>
            <person name="Roh S."/>
        </authorList>
    </citation>
    <scope>NUCLEOTIDE SEQUENCE [LARGE SCALE GENOMIC DNA]</scope>
    <source>
        <strain evidence="6 7">CBA3630</strain>
    </source>
</reference>
<feature type="transmembrane region" description="Helical" evidence="4">
    <location>
        <begin position="346"/>
        <end position="367"/>
    </location>
</feature>
<evidence type="ECO:0000259" key="5">
    <source>
        <dbReference type="Pfam" id="PF00535"/>
    </source>
</evidence>
<dbReference type="NCBIfam" id="TIGR03111">
    <property type="entry name" value="glyc2_xrt_Gpos1"/>
    <property type="match status" value="1"/>
</dbReference>
<dbReference type="GO" id="GO:0016757">
    <property type="term" value="F:glycosyltransferase activity"/>
    <property type="evidence" value="ECO:0007669"/>
    <property type="project" value="UniProtKB-KW"/>
</dbReference>
<dbReference type="RefSeq" id="WP_147651732.1">
    <property type="nucleotide sequence ID" value="NZ_CP042383.1"/>
</dbReference>
<proteinExistence type="inferred from homology"/>
<accession>A0A5B8T0K9</accession>
<dbReference type="AlphaFoldDB" id="A0A5B8T0K9"/>
<evidence type="ECO:0000256" key="3">
    <source>
        <dbReference type="ARBA" id="ARBA00022679"/>
    </source>
</evidence>
<dbReference type="KEGG" id="lpse:FGL85_08230"/>
<gene>
    <name evidence="6" type="ORF">FGL85_08230</name>
</gene>
<evidence type="ECO:0000256" key="4">
    <source>
        <dbReference type="SAM" id="Phobius"/>
    </source>
</evidence>
<dbReference type="SUPFAM" id="SSF53448">
    <property type="entry name" value="Nucleotide-diphospho-sugar transferases"/>
    <property type="match status" value="1"/>
</dbReference>
<feature type="transmembrane region" description="Helical" evidence="4">
    <location>
        <begin position="387"/>
        <end position="412"/>
    </location>
</feature>
<dbReference type="PANTHER" id="PTHR43630:SF1">
    <property type="entry name" value="POLY-BETA-1,6-N-ACETYL-D-GLUCOSAMINE SYNTHASE"/>
    <property type="match status" value="1"/>
</dbReference>
<keyword evidence="4" id="KW-0812">Transmembrane</keyword>
<keyword evidence="4" id="KW-0472">Membrane</keyword>
<keyword evidence="3 6" id="KW-0808">Transferase</keyword>
<dbReference type="Gene3D" id="3.90.550.10">
    <property type="entry name" value="Spore Coat Polysaccharide Biosynthesis Protein SpsA, Chain A"/>
    <property type="match status" value="1"/>
</dbReference>
<feature type="transmembrane region" description="Helical" evidence="4">
    <location>
        <begin position="323"/>
        <end position="340"/>
    </location>
</feature>
<evidence type="ECO:0000313" key="7">
    <source>
        <dbReference type="Proteomes" id="UP000321296"/>
    </source>
</evidence>
<keyword evidence="4" id="KW-1133">Transmembrane helix</keyword>
<dbReference type="Proteomes" id="UP000321296">
    <property type="component" value="Chromosome"/>
</dbReference>
<keyword evidence="2" id="KW-0328">Glycosyltransferase</keyword>
<dbReference type="Pfam" id="PF00535">
    <property type="entry name" value="Glycos_transf_2"/>
    <property type="match status" value="1"/>
</dbReference>
<evidence type="ECO:0000256" key="1">
    <source>
        <dbReference type="ARBA" id="ARBA00006739"/>
    </source>
</evidence>
<protein>
    <submittedName>
        <fullName evidence="6">Putative glycosyltransferase, exosortase G system-associated</fullName>
    </submittedName>
</protein>
<dbReference type="CDD" id="cd06423">
    <property type="entry name" value="CESA_like"/>
    <property type="match status" value="1"/>
</dbReference>
<feature type="transmembrane region" description="Helical" evidence="4">
    <location>
        <begin position="12"/>
        <end position="32"/>
    </location>
</feature>
<name>A0A5B8T0K9_LEUPS</name>
<organism evidence="6 7">
    <name type="scientific">Leuconostoc pseudomesenteroides</name>
    <dbReference type="NCBI Taxonomy" id="33968"/>
    <lineage>
        <taxon>Bacteria</taxon>
        <taxon>Bacillati</taxon>
        <taxon>Bacillota</taxon>
        <taxon>Bacilli</taxon>
        <taxon>Lactobacillales</taxon>
        <taxon>Lactobacillaceae</taxon>
        <taxon>Leuconostoc</taxon>
    </lineage>
</organism>
<feature type="domain" description="Glycosyltransferase 2-like" evidence="5">
    <location>
        <begin position="57"/>
        <end position="230"/>
    </location>
</feature>
<dbReference type="EMBL" id="CP042383">
    <property type="protein sequence ID" value="QEA42486.1"/>
    <property type="molecule type" value="Genomic_DNA"/>
</dbReference>
<comment type="similarity">
    <text evidence="1">Belongs to the glycosyltransferase 2 family.</text>
</comment>
<sequence length="448" mass="52122">MNTFINQLVHQLGFWASWLLIPILFEIIPTLWHSFRTNYSRILNQPLSTPKKLPMISIILPVYNSEETLFDCIESIVNNTYPKNLIQMTIVNNNSHDNSFSEFGRAQVAFPNALLQWIDADQGKAKALNSAIYNSVGQYIINLDTDGILQPDALRNLVLYFENNPDIDAAAGAVLTNKKMIQATKRWSTRVLRVNEYFEYLQACMFGRSMESAKNQLFTMSGAFSAFKRETLVSTYMYNVDTVGEDTDMTFQIRERLGKKVGFCYNAIFYVEPIGGVSELYTQRQRWQRGQVDVSSDFLAEDMHIGNFFKNFMVSRLMVDHTFLFPRLIWTIGLFVLVFYGYSAVLILASFVLMYLLYVLFSILIYWQVTRMLIDFKQEKKYLKRKWWVVLTLPLYNMIVSIIRFIGIINMITNSATWRTNNFTNELKVIKQIILDDLSRFKKGKTDD</sequence>
<evidence type="ECO:0000256" key="2">
    <source>
        <dbReference type="ARBA" id="ARBA00022676"/>
    </source>
</evidence>
<evidence type="ECO:0000313" key="6">
    <source>
        <dbReference type="EMBL" id="QEA42486.1"/>
    </source>
</evidence>
<dbReference type="InterPro" id="IPR029044">
    <property type="entry name" value="Nucleotide-diphossugar_trans"/>
</dbReference>
<dbReference type="InterPro" id="IPR017542">
    <property type="entry name" value="XrtG-assoc_glycosyltfrase"/>
</dbReference>
<dbReference type="InterPro" id="IPR001173">
    <property type="entry name" value="Glyco_trans_2-like"/>
</dbReference>
<dbReference type="PANTHER" id="PTHR43630">
    <property type="entry name" value="POLY-BETA-1,6-N-ACETYL-D-GLUCOSAMINE SYNTHASE"/>
    <property type="match status" value="1"/>
</dbReference>